<organism evidence="1">
    <name type="scientific">viral metagenome</name>
    <dbReference type="NCBI Taxonomy" id="1070528"/>
    <lineage>
        <taxon>unclassified sequences</taxon>
        <taxon>metagenomes</taxon>
        <taxon>organismal metagenomes</taxon>
    </lineage>
</organism>
<reference evidence="1" key="1">
    <citation type="journal article" date="2020" name="Nature">
        <title>Giant virus diversity and host interactions through global metagenomics.</title>
        <authorList>
            <person name="Schulz F."/>
            <person name="Roux S."/>
            <person name="Paez-Espino D."/>
            <person name="Jungbluth S."/>
            <person name="Walsh D.A."/>
            <person name="Denef V.J."/>
            <person name="McMahon K.D."/>
            <person name="Konstantinidis K.T."/>
            <person name="Eloe-Fadrosh E.A."/>
            <person name="Kyrpides N.C."/>
            <person name="Woyke T."/>
        </authorList>
    </citation>
    <scope>NUCLEOTIDE SEQUENCE</scope>
    <source>
        <strain evidence="1">GVMAG-S-1101164-72</strain>
    </source>
</reference>
<dbReference type="EMBL" id="MN740760">
    <property type="protein sequence ID" value="QHS81814.1"/>
    <property type="molecule type" value="Genomic_DNA"/>
</dbReference>
<dbReference type="AlphaFoldDB" id="A0A6C0APZ0"/>
<accession>A0A6C0APZ0</accession>
<sequence length="122" mass="14018">MNMITQSEPPISYIDLVPVAHLLVRNNRFIDVYWDTVTKNVIYYHNQSWYMSEDMEIGQSCAYILGSDVEALQADQLLIFEGHGQNQLRYPATTKMAQEFLNCSWSDYAVSDMGIVEGILRS</sequence>
<evidence type="ECO:0000313" key="1">
    <source>
        <dbReference type="EMBL" id="QHS81814.1"/>
    </source>
</evidence>
<proteinExistence type="predicted"/>
<name>A0A6C0APZ0_9ZZZZ</name>
<protein>
    <submittedName>
        <fullName evidence="1">Uncharacterized protein</fullName>
    </submittedName>
</protein>